<accession>A0AB40D061</accession>
<dbReference type="GeneID" id="120283007"/>
<gene>
    <name evidence="3" type="primary">LOC120283007</name>
</gene>
<dbReference type="PROSITE" id="PS50927">
    <property type="entry name" value="BULB_LECTIN"/>
    <property type="match status" value="1"/>
</dbReference>
<dbReference type="InterPro" id="IPR036426">
    <property type="entry name" value="Bulb-type_lectin_dom_sf"/>
</dbReference>
<dbReference type="AlphaFoldDB" id="A0AB40D061"/>
<dbReference type="SMART" id="SM00108">
    <property type="entry name" value="B_lectin"/>
    <property type="match status" value="1"/>
</dbReference>
<dbReference type="GO" id="GO:0051707">
    <property type="term" value="P:response to other organism"/>
    <property type="evidence" value="ECO:0007669"/>
    <property type="project" value="UniProtKB-ARBA"/>
</dbReference>
<dbReference type="SUPFAM" id="SSF51110">
    <property type="entry name" value="alpha-D-mannose-specific plant lectins"/>
    <property type="match status" value="1"/>
</dbReference>
<dbReference type="InterPro" id="IPR001480">
    <property type="entry name" value="Bulb-type_lectin_dom"/>
</dbReference>
<evidence type="ECO:0000313" key="2">
    <source>
        <dbReference type="Proteomes" id="UP001515500"/>
    </source>
</evidence>
<dbReference type="Gene3D" id="2.90.10.10">
    <property type="entry name" value="Bulb-type lectin domain"/>
    <property type="match status" value="1"/>
</dbReference>
<organism evidence="2 3">
    <name type="scientific">Dioscorea cayennensis subsp. rotundata</name>
    <name type="common">White Guinea yam</name>
    <name type="synonym">Dioscorea rotundata</name>
    <dbReference type="NCBI Taxonomy" id="55577"/>
    <lineage>
        <taxon>Eukaryota</taxon>
        <taxon>Viridiplantae</taxon>
        <taxon>Streptophyta</taxon>
        <taxon>Embryophyta</taxon>
        <taxon>Tracheophyta</taxon>
        <taxon>Spermatophyta</taxon>
        <taxon>Magnoliopsida</taxon>
        <taxon>Liliopsida</taxon>
        <taxon>Dioscoreales</taxon>
        <taxon>Dioscoreaceae</taxon>
        <taxon>Dioscorea</taxon>
    </lineage>
</organism>
<dbReference type="CDD" id="cd00028">
    <property type="entry name" value="B_lectin"/>
    <property type="match status" value="1"/>
</dbReference>
<evidence type="ECO:0000259" key="1">
    <source>
        <dbReference type="PROSITE" id="PS50927"/>
    </source>
</evidence>
<dbReference type="Proteomes" id="UP001515500">
    <property type="component" value="Chromosome 18"/>
</dbReference>
<dbReference type="RefSeq" id="XP_039145766.1">
    <property type="nucleotide sequence ID" value="XM_039289832.1"/>
</dbReference>
<name>A0AB40D061_DIOCR</name>
<proteinExistence type="predicted"/>
<sequence length="115" mass="12574">MYDHGEPIWASQTYGRGSRCYITLQCDGNLVIYNDSNTAVWASNPNLAEATYVLIMKKDRNLVLYGPAHWATNTNIGFSGAMFIESKAIIFGALPANKPTKEAKASGIISMVVNN</sequence>
<keyword evidence="2" id="KW-1185">Reference proteome</keyword>
<reference evidence="3" key="1">
    <citation type="submission" date="2025-08" db="UniProtKB">
        <authorList>
            <consortium name="RefSeq"/>
        </authorList>
    </citation>
    <scope>IDENTIFICATION</scope>
</reference>
<protein>
    <submittedName>
        <fullName evidence="3">Mannose-specific lectin-like</fullName>
    </submittedName>
</protein>
<evidence type="ECO:0000313" key="3">
    <source>
        <dbReference type="RefSeq" id="XP_039145766.1"/>
    </source>
</evidence>
<feature type="domain" description="Bulb-type lectin" evidence="1">
    <location>
        <begin position="1"/>
        <end position="77"/>
    </location>
</feature>